<evidence type="ECO:0008006" key="4">
    <source>
        <dbReference type="Google" id="ProtNLM"/>
    </source>
</evidence>
<dbReference type="OMA" id="DVAFFMF"/>
<feature type="transmembrane region" description="Helical" evidence="1">
    <location>
        <begin position="215"/>
        <end position="233"/>
    </location>
</feature>
<protein>
    <recommendedName>
        <fullName evidence="4">Calcium signal-modulating cyclophilin ligand</fullName>
    </recommendedName>
</protein>
<dbReference type="GO" id="GO:0043529">
    <property type="term" value="C:GET complex"/>
    <property type="evidence" value="ECO:0007669"/>
    <property type="project" value="TreeGrafter"/>
</dbReference>
<organism evidence="2 3">
    <name type="scientific">Zootermopsis nevadensis</name>
    <name type="common">Dampwood termite</name>
    <dbReference type="NCBI Taxonomy" id="136037"/>
    <lineage>
        <taxon>Eukaryota</taxon>
        <taxon>Metazoa</taxon>
        <taxon>Ecdysozoa</taxon>
        <taxon>Arthropoda</taxon>
        <taxon>Hexapoda</taxon>
        <taxon>Insecta</taxon>
        <taxon>Pterygota</taxon>
        <taxon>Neoptera</taxon>
        <taxon>Polyneoptera</taxon>
        <taxon>Dictyoptera</taxon>
        <taxon>Blattodea</taxon>
        <taxon>Blattoidea</taxon>
        <taxon>Termitoidae</taxon>
        <taxon>Termopsidae</taxon>
        <taxon>Zootermopsis</taxon>
    </lineage>
</organism>
<dbReference type="OrthoDB" id="9895378at2759"/>
<dbReference type="AlphaFoldDB" id="A0A067RM05"/>
<dbReference type="PANTHER" id="PTHR15026">
    <property type="entry name" value="CALCIUM-SIGNAL MODULATING CYCLOPHILIN LIGAND CAML"/>
    <property type="match status" value="1"/>
</dbReference>
<dbReference type="InParanoid" id="A0A067RM05"/>
<accession>A0A067RM05</accession>
<evidence type="ECO:0000313" key="2">
    <source>
        <dbReference type="EMBL" id="KDR24058.1"/>
    </source>
</evidence>
<keyword evidence="3" id="KW-1185">Reference proteome</keyword>
<feature type="transmembrane region" description="Helical" evidence="1">
    <location>
        <begin position="148"/>
        <end position="169"/>
    </location>
</feature>
<evidence type="ECO:0000313" key="3">
    <source>
        <dbReference type="Proteomes" id="UP000027135"/>
    </source>
</evidence>
<sequence length="237" mass="27102">MANDVLSSRREARRRRILENSENRLQKITGRSDNISKVTYSTEDDSLEFQNGRFSRQMINGSVQLAADCTQIHYDYCSLEHKAKINYMESKADVPKYLDTHSTTSGLFQDQEAAISAPSTFYFLYAAKLHLICLAVLVRIMYIIDYGFIFGESLVAPLCVVEMTNILWLRLNKQQMQSPGLLDVFLLFSGISSHKVTLILNCIQMLSLIVQDTCIYLFTFVTFHAILVMARNVEHSF</sequence>
<keyword evidence="1" id="KW-0472">Membrane</keyword>
<dbReference type="EMBL" id="KK852428">
    <property type="protein sequence ID" value="KDR24058.1"/>
    <property type="molecule type" value="Genomic_DNA"/>
</dbReference>
<proteinExistence type="predicted"/>
<dbReference type="eggNOG" id="ENOG502SC5B">
    <property type="taxonomic scope" value="Eukaryota"/>
</dbReference>
<gene>
    <name evidence="2" type="ORF">L798_09393</name>
</gene>
<dbReference type="Proteomes" id="UP000027135">
    <property type="component" value="Unassembled WGS sequence"/>
</dbReference>
<feature type="transmembrane region" description="Helical" evidence="1">
    <location>
        <begin position="121"/>
        <end position="142"/>
    </location>
</feature>
<reference evidence="2 3" key="1">
    <citation type="journal article" date="2014" name="Nat. Commun.">
        <title>Molecular traces of alternative social organization in a termite genome.</title>
        <authorList>
            <person name="Terrapon N."/>
            <person name="Li C."/>
            <person name="Robertson H.M."/>
            <person name="Ji L."/>
            <person name="Meng X."/>
            <person name="Booth W."/>
            <person name="Chen Z."/>
            <person name="Childers C.P."/>
            <person name="Glastad K.M."/>
            <person name="Gokhale K."/>
            <person name="Gowin J."/>
            <person name="Gronenberg W."/>
            <person name="Hermansen R.A."/>
            <person name="Hu H."/>
            <person name="Hunt B.G."/>
            <person name="Huylmans A.K."/>
            <person name="Khalil S.M."/>
            <person name="Mitchell R.D."/>
            <person name="Munoz-Torres M.C."/>
            <person name="Mustard J.A."/>
            <person name="Pan H."/>
            <person name="Reese J.T."/>
            <person name="Scharf M.E."/>
            <person name="Sun F."/>
            <person name="Vogel H."/>
            <person name="Xiao J."/>
            <person name="Yang W."/>
            <person name="Yang Z."/>
            <person name="Yang Z."/>
            <person name="Zhou J."/>
            <person name="Zhu J."/>
            <person name="Brent C.S."/>
            <person name="Elsik C.G."/>
            <person name="Goodisman M.A."/>
            <person name="Liberles D.A."/>
            <person name="Roe R.M."/>
            <person name="Vargo E.L."/>
            <person name="Vilcinskas A."/>
            <person name="Wang J."/>
            <person name="Bornberg-Bauer E."/>
            <person name="Korb J."/>
            <person name="Zhang G."/>
            <person name="Liebig J."/>
        </authorList>
    </citation>
    <scope>NUCLEOTIDE SEQUENCE [LARGE SCALE GENOMIC DNA]</scope>
    <source>
        <tissue evidence="2">Whole organism</tissue>
    </source>
</reference>
<keyword evidence="1" id="KW-1133">Transmembrane helix</keyword>
<dbReference type="InterPro" id="IPR016719">
    <property type="entry name" value="CAMLG"/>
</dbReference>
<dbReference type="GO" id="GO:0071816">
    <property type="term" value="P:tail-anchored membrane protein insertion into ER membrane"/>
    <property type="evidence" value="ECO:0007669"/>
    <property type="project" value="TreeGrafter"/>
</dbReference>
<evidence type="ECO:0000256" key="1">
    <source>
        <dbReference type="SAM" id="Phobius"/>
    </source>
</evidence>
<dbReference type="PANTHER" id="PTHR15026:SF0">
    <property type="entry name" value="GUIDED ENTRY OF TAIL-ANCHORED PROTEINS FACTOR CAMLG"/>
    <property type="match status" value="1"/>
</dbReference>
<keyword evidence="1" id="KW-0812">Transmembrane</keyword>
<name>A0A067RM05_ZOONE</name>